<protein>
    <submittedName>
        <fullName evidence="2">Kinase-like domain-containing protein</fullName>
    </submittedName>
</protein>
<dbReference type="EMBL" id="WIUZ02000003">
    <property type="protein sequence ID" value="KAF9789473.1"/>
    <property type="molecule type" value="Genomic_DNA"/>
</dbReference>
<sequence>MLFREALMWKRLKHPNIVPFIGATIDPPQIASQWMPGGNLTTYIKSNPQKGPISLLVDVAKGLDYLHSHGVIHGDLKGSNILVDLSDHARITDFGLAQDTSRLISMPERQSARWTAPEVLAETGTPSTEADVFSFAMVMVEAFTGMAPFSDRIPQAAIAAIISGKRPPRPTHSGLTHQVWELMNRCWDQRQHHRPRMLEALLVLNPLTQERTRPGGPPPVTPLVPNLVPYIQQRLQHLKPSNEEYRPLLYALLSHKELRSHIDSLRKDDIQGFVELLDEALNHVPVTDDLFRKALRMLQSACSYHEVLPQSCFILGRTLSNRGVPSAAGGSAGLHEGRFDGKKVWIRALRPNVQCKISYGGAVVWKRLQHPNIVSLIGIPAEISPFEMVCDWMGHGSITEYVGQHPEVDRIGLLWDVAEGLHHLHLYNIVHGDLKGVSRLVSLCQTLIPMNPKANVLIDKDGHARLTDFGLASVVTGNQSDVSLLDGGRLTTAPTWAAPEILKGGTVTKGGDVFAFGMVAIEVCARGSRDIILKLLASNRRLQGVPCPASFTMLSRLGNVLNDQQRCATIYGILCKFAGVKTRGRDQLLSISLTTSDLRFWGNKQHRRHKQFQARYRTKLCRPLREGALGHIRIYQLQGCRWAGVGFGGSWRASNLGCLAVAGVPSL</sequence>
<dbReference type="PANTHER" id="PTHR44329">
    <property type="entry name" value="SERINE/THREONINE-PROTEIN KINASE TNNI3K-RELATED"/>
    <property type="match status" value="1"/>
</dbReference>
<name>A0A9P6HL29_9AGAM</name>
<keyword evidence="3" id="KW-1185">Reference proteome</keyword>
<dbReference type="AlphaFoldDB" id="A0A9P6HL29"/>
<gene>
    <name evidence="2" type="ORF">BJ322DRAFT_536073</name>
</gene>
<dbReference type="GO" id="GO:0005524">
    <property type="term" value="F:ATP binding"/>
    <property type="evidence" value="ECO:0007669"/>
    <property type="project" value="InterPro"/>
</dbReference>
<reference evidence="2" key="2">
    <citation type="submission" date="2020-11" db="EMBL/GenBank/DDBJ databases">
        <authorList>
            <consortium name="DOE Joint Genome Institute"/>
            <person name="Kuo A."/>
            <person name="Miyauchi S."/>
            <person name="Kiss E."/>
            <person name="Drula E."/>
            <person name="Kohler A."/>
            <person name="Sanchez-Garcia M."/>
            <person name="Andreopoulos B."/>
            <person name="Barry K.W."/>
            <person name="Bonito G."/>
            <person name="Buee M."/>
            <person name="Carver A."/>
            <person name="Chen C."/>
            <person name="Cichocki N."/>
            <person name="Clum A."/>
            <person name="Culley D."/>
            <person name="Crous P.W."/>
            <person name="Fauchery L."/>
            <person name="Girlanda M."/>
            <person name="Hayes R."/>
            <person name="Keri Z."/>
            <person name="Labutti K."/>
            <person name="Lipzen A."/>
            <person name="Lombard V."/>
            <person name="Magnuson J."/>
            <person name="Maillard F."/>
            <person name="Morin E."/>
            <person name="Murat C."/>
            <person name="Nolan M."/>
            <person name="Ohm R."/>
            <person name="Pangilinan J."/>
            <person name="Pereira M."/>
            <person name="Perotto S."/>
            <person name="Peter M."/>
            <person name="Riley R."/>
            <person name="Sitrit Y."/>
            <person name="Stielow B."/>
            <person name="Szollosi G."/>
            <person name="Zifcakova L."/>
            <person name="Stursova M."/>
            <person name="Spatafora J.W."/>
            <person name="Tedersoo L."/>
            <person name="Vaario L.-M."/>
            <person name="Yamada A."/>
            <person name="Yan M."/>
            <person name="Wang P."/>
            <person name="Xu J."/>
            <person name="Bruns T."/>
            <person name="Baldrian P."/>
            <person name="Vilgalys R."/>
            <person name="Henrissat B."/>
            <person name="Grigoriev I.V."/>
            <person name="Hibbett D."/>
            <person name="Nagy L.G."/>
            <person name="Martin F.M."/>
        </authorList>
    </citation>
    <scope>NUCLEOTIDE SEQUENCE</scope>
    <source>
        <strain evidence="2">UH-Tt-Lm1</strain>
    </source>
</reference>
<evidence type="ECO:0000313" key="2">
    <source>
        <dbReference type="EMBL" id="KAF9789473.1"/>
    </source>
</evidence>
<dbReference type="Proteomes" id="UP000736335">
    <property type="component" value="Unassembled WGS sequence"/>
</dbReference>
<dbReference type="SMART" id="SM00220">
    <property type="entry name" value="S_TKc"/>
    <property type="match status" value="1"/>
</dbReference>
<dbReference type="InterPro" id="IPR008271">
    <property type="entry name" value="Ser/Thr_kinase_AS"/>
</dbReference>
<evidence type="ECO:0000259" key="1">
    <source>
        <dbReference type="PROSITE" id="PS50011"/>
    </source>
</evidence>
<organism evidence="2 3">
    <name type="scientific">Thelephora terrestris</name>
    <dbReference type="NCBI Taxonomy" id="56493"/>
    <lineage>
        <taxon>Eukaryota</taxon>
        <taxon>Fungi</taxon>
        <taxon>Dikarya</taxon>
        <taxon>Basidiomycota</taxon>
        <taxon>Agaricomycotina</taxon>
        <taxon>Agaricomycetes</taxon>
        <taxon>Thelephorales</taxon>
        <taxon>Thelephoraceae</taxon>
        <taxon>Thelephora</taxon>
    </lineage>
</organism>
<dbReference type="Gene3D" id="1.10.510.10">
    <property type="entry name" value="Transferase(Phosphotransferase) domain 1"/>
    <property type="match status" value="2"/>
</dbReference>
<feature type="domain" description="Protein kinase" evidence="1">
    <location>
        <begin position="1"/>
        <end position="208"/>
    </location>
</feature>
<dbReference type="PRINTS" id="PR00109">
    <property type="entry name" value="TYRKINASE"/>
</dbReference>
<dbReference type="PROSITE" id="PS50011">
    <property type="entry name" value="PROTEIN_KINASE_DOM"/>
    <property type="match status" value="2"/>
</dbReference>
<dbReference type="PROSITE" id="PS00108">
    <property type="entry name" value="PROTEIN_KINASE_ST"/>
    <property type="match status" value="1"/>
</dbReference>
<accession>A0A9P6HL29</accession>
<reference evidence="2" key="1">
    <citation type="journal article" date="2020" name="Nat. Commun.">
        <title>Large-scale genome sequencing of mycorrhizal fungi provides insights into the early evolution of symbiotic traits.</title>
        <authorList>
            <person name="Miyauchi S."/>
            <person name="Kiss E."/>
            <person name="Kuo A."/>
            <person name="Drula E."/>
            <person name="Kohler A."/>
            <person name="Sanchez-Garcia M."/>
            <person name="Morin E."/>
            <person name="Andreopoulos B."/>
            <person name="Barry K.W."/>
            <person name="Bonito G."/>
            <person name="Buee M."/>
            <person name="Carver A."/>
            <person name="Chen C."/>
            <person name="Cichocki N."/>
            <person name="Clum A."/>
            <person name="Culley D."/>
            <person name="Crous P.W."/>
            <person name="Fauchery L."/>
            <person name="Girlanda M."/>
            <person name="Hayes R.D."/>
            <person name="Keri Z."/>
            <person name="LaButti K."/>
            <person name="Lipzen A."/>
            <person name="Lombard V."/>
            <person name="Magnuson J."/>
            <person name="Maillard F."/>
            <person name="Murat C."/>
            <person name="Nolan M."/>
            <person name="Ohm R.A."/>
            <person name="Pangilinan J."/>
            <person name="Pereira M.F."/>
            <person name="Perotto S."/>
            <person name="Peter M."/>
            <person name="Pfister S."/>
            <person name="Riley R."/>
            <person name="Sitrit Y."/>
            <person name="Stielow J.B."/>
            <person name="Szollosi G."/>
            <person name="Zifcakova L."/>
            <person name="Stursova M."/>
            <person name="Spatafora J.W."/>
            <person name="Tedersoo L."/>
            <person name="Vaario L.M."/>
            <person name="Yamada A."/>
            <person name="Yan M."/>
            <person name="Wang P."/>
            <person name="Xu J."/>
            <person name="Bruns T."/>
            <person name="Baldrian P."/>
            <person name="Vilgalys R."/>
            <person name="Dunand C."/>
            <person name="Henrissat B."/>
            <person name="Grigoriev I.V."/>
            <person name="Hibbett D."/>
            <person name="Nagy L.G."/>
            <person name="Martin F.M."/>
        </authorList>
    </citation>
    <scope>NUCLEOTIDE SEQUENCE</scope>
    <source>
        <strain evidence="2">UH-Tt-Lm1</strain>
    </source>
</reference>
<comment type="caution">
    <text evidence="2">The sequence shown here is derived from an EMBL/GenBank/DDBJ whole genome shotgun (WGS) entry which is preliminary data.</text>
</comment>
<dbReference type="SUPFAM" id="SSF56112">
    <property type="entry name" value="Protein kinase-like (PK-like)"/>
    <property type="match status" value="2"/>
</dbReference>
<dbReference type="Pfam" id="PF07714">
    <property type="entry name" value="PK_Tyr_Ser-Thr"/>
    <property type="match status" value="2"/>
</dbReference>
<keyword evidence="2" id="KW-0418">Kinase</keyword>
<dbReference type="GO" id="GO:0004674">
    <property type="term" value="F:protein serine/threonine kinase activity"/>
    <property type="evidence" value="ECO:0007669"/>
    <property type="project" value="TreeGrafter"/>
</dbReference>
<keyword evidence="2" id="KW-0808">Transferase</keyword>
<dbReference type="InterPro" id="IPR001245">
    <property type="entry name" value="Ser-Thr/Tyr_kinase_cat_dom"/>
</dbReference>
<dbReference type="OrthoDB" id="97476at2759"/>
<feature type="domain" description="Protein kinase" evidence="1">
    <location>
        <begin position="320"/>
        <end position="612"/>
    </location>
</feature>
<dbReference type="InterPro" id="IPR011009">
    <property type="entry name" value="Kinase-like_dom_sf"/>
</dbReference>
<dbReference type="InterPro" id="IPR051681">
    <property type="entry name" value="Ser/Thr_Kinases-Pseudokinases"/>
</dbReference>
<dbReference type="InterPro" id="IPR000719">
    <property type="entry name" value="Prot_kinase_dom"/>
</dbReference>
<evidence type="ECO:0000313" key="3">
    <source>
        <dbReference type="Proteomes" id="UP000736335"/>
    </source>
</evidence>
<proteinExistence type="predicted"/>